<name>A0A1M5MP29_9BURK</name>
<protein>
    <submittedName>
        <fullName evidence="6">Transcriptional regulator, TetR family</fullName>
    </submittedName>
</protein>
<keyword evidence="2 4" id="KW-0238">DNA-binding</keyword>
<dbReference type="InterPro" id="IPR036271">
    <property type="entry name" value="Tet_transcr_reg_TetR-rel_C_sf"/>
</dbReference>
<accession>A0A1M5MP29</accession>
<keyword evidence="7" id="KW-1185">Reference proteome</keyword>
<dbReference type="InterPro" id="IPR011075">
    <property type="entry name" value="TetR_C"/>
</dbReference>
<reference evidence="6 7" key="1">
    <citation type="submission" date="2016-11" db="EMBL/GenBank/DDBJ databases">
        <authorList>
            <person name="Jaros S."/>
            <person name="Januszkiewicz K."/>
            <person name="Wedrychowicz H."/>
        </authorList>
    </citation>
    <scope>NUCLEOTIDE SEQUENCE [LARGE SCALE GENOMIC DNA]</scope>
    <source>
        <strain evidence="6 7">CGMCC 1.10190</strain>
    </source>
</reference>
<dbReference type="Gene3D" id="1.10.10.60">
    <property type="entry name" value="Homeodomain-like"/>
    <property type="match status" value="1"/>
</dbReference>
<dbReference type="Gene3D" id="1.10.357.10">
    <property type="entry name" value="Tetracycline Repressor, domain 2"/>
    <property type="match status" value="1"/>
</dbReference>
<dbReference type="RefSeq" id="WP_073101248.1">
    <property type="nucleotide sequence ID" value="NZ_FQXE01000001.1"/>
</dbReference>
<dbReference type="PANTHER" id="PTHR30055">
    <property type="entry name" value="HTH-TYPE TRANSCRIPTIONAL REGULATOR RUTR"/>
    <property type="match status" value="1"/>
</dbReference>
<dbReference type="STRING" id="658167.SAMN04488135_101280"/>
<keyword evidence="1" id="KW-0805">Transcription regulation</keyword>
<dbReference type="OrthoDB" id="9796019at2"/>
<evidence type="ECO:0000256" key="4">
    <source>
        <dbReference type="PROSITE-ProRule" id="PRU00335"/>
    </source>
</evidence>
<dbReference type="Proteomes" id="UP000184226">
    <property type="component" value="Unassembled WGS sequence"/>
</dbReference>
<sequence length="192" mass="21088">MSIRECVRPGGRSARVQESVHKAVRELVAEIGRPQLTVPLIAARAGVTPSTIYRRWGDLSELLADVAVERLRPDGEPADTGSLSTDLHAWGEQFFEEMTSEPGMAMVRDVMASASDGGWQNQCAAYIREQIAVILDRAALRGEAAPDVDKVMDRFVAPIIYRNLFDSQPMGAERARALMQSCLDEKTPKFAG</sequence>
<gene>
    <name evidence="6" type="ORF">SAMN04488135_101280</name>
</gene>
<dbReference type="InterPro" id="IPR050109">
    <property type="entry name" value="HTH-type_TetR-like_transc_reg"/>
</dbReference>
<dbReference type="Pfam" id="PF00440">
    <property type="entry name" value="TetR_N"/>
    <property type="match status" value="1"/>
</dbReference>
<evidence type="ECO:0000256" key="2">
    <source>
        <dbReference type="ARBA" id="ARBA00023125"/>
    </source>
</evidence>
<evidence type="ECO:0000256" key="1">
    <source>
        <dbReference type="ARBA" id="ARBA00023015"/>
    </source>
</evidence>
<feature type="DNA-binding region" description="H-T-H motif" evidence="4">
    <location>
        <begin position="37"/>
        <end position="56"/>
    </location>
</feature>
<dbReference type="EMBL" id="FQXE01000001">
    <property type="protein sequence ID" value="SHG79150.1"/>
    <property type="molecule type" value="Genomic_DNA"/>
</dbReference>
<dbReference type="Pfam" id="PF16859">
    <property type="entry name" value="TetR_C_11"/>
    <property type="match status" value="1"/>
</dbReference>
<proteinExistence type="predicted"/>
<evidence type="ECO:0000313" key="6">
    <source>
        <dbReference type="EMBL" id="SHG79150.1"/>
    </source>
</evidence>
<dbReference type="InterPro" id="IPR009057">
    <property type="entry name" value="Homeodomain-like_sf"/>
</dbReference>
<dbReference type="AlphaFoldDB" id="A0A1M5MP29"/>
<keyword evidence="3" id="KW-0804">Transcription</keyword>
<dbReference type="GO" id="GO:0000976">
    <property type="term" value="F:transcription cis-regulatory region binding"/>
    <property type="evidence" value="ECO:0007669"/>
    <property type="project" value="TreeGrafter"/>
</dbReference>
<dbReference type="PROSITE" id="PS50977">
    <property type="entry name" value="HTH_TETR_2"/>
    <property type="match status" value="1"/>
</dbReference>
<dbReference type="PANTHER" id="PTHR30055:SF148">
    <property type="entry name" value="TETR-FAMILY TRANSCRIPTIONAL REGULATOR"/>
    <property type="match status" value="1"/>
</dbReference>
<evidence type="ECO:0000259" key="5">
    <source>
        <dbReference type="PROSITE" id="PS50977"/>
    </source>
</evidence>
<organism evidence="6 7">
    <name type="scientific">Pollutimonas bauzanensis</name>
    <dbReference type="NCBI Taxonomy" id="658167"/>
    <lineage>
        <taxon>Bacteria</taxon>
        <taxon>Pseudomonadati</taxon>
        <taxon>Pseudomonadota</taxon>
        <taxon>Betaproteobacteria</taxon>
        <taxon>Burkholderiales</taxon>
        <taxon>Alcaligenaceae</taxon>
        <taxon>Pollutimonas</taxon>
    </lineage>
</organism>
<dbReference type="GO" id="GO:0003700">
    <property type="term" value="F:DNA-binding transcription factor activity"/>
    <property type="evidence" value="ECO:0007669"/>
    <property type="project" value="TreeGrafter"/>
</dbReference>
<dbReference type="InterPro" id="IPR001647">
    <property type="entry name" value="HTH_TetR"/>
</dbReference>
<dbReference type="SUPFAM" id="SSF46689">
    <property type="entry name" value="Homeodomain-like"/>
    <property type="match status" value="1"/>
</dbReference>
<evidence type="ECO:0000313" key="7">
    <source>
        <dbReference type="Proteomes" id="UP000184226"/>
    </source>
</evidence>
<dbReference type="SUPFAM" id="SSF48498">
    <property type="entry name" value="Tetracyclin repressor-like, C-terminal domain"/>
    <property type="match status" value="1"/>
</dbReference>
<feature type="domain" description="HTH tetR-type" evidence="5">
    <location>
        <begin position="14"/>
        <end position="74"/>
    </location>
</feature>
<evidence type="ECO:0000256" key="3">
    <source>
        <dbReference type="ARBA" id="ARBA00023163"/>
    </source>
</evidence>